<feature type="domain" description="Glycosyltransferase subfamily 4-like N-terminal" evidence="2">
    <location>
        <begin position="74"/>
        <end position="175"/>
    </location>
</feature>
<accession>A0ABU8S6Z3</accession>
<evidence type="ECO:0000313" key="3">
    <source>
        <dbReference type="EMBL" id="MEJ6009739.1"/>
    </source>
</evidence>
<dbReference type="Pfam" id="PF13439">
    <property type="entry name" value="Glyco_transf_4"/>
    <property type="match status" value="1"/>
</dbReference>
<dbReference type="RefSeq" id="WP_339965969.1">
    <property type="nucleotide sequence ID" value="NZ_JBBHJY010000002.1"/>
</dbReference>
<dbReference type="Pfam" id="PF00534">
    <property type="entry name" value="Glycos_transf_1"/>
    <property type="match status" value="1"/>
</dbReference>
<dbReference type="SUPFAM" id="SSF53756">
    <property type="entry name" value="UDP-Glycosyltransferase/glycogen phosphorylase"/>
    <property type="match status" value="1"/>
</dbReference>
<evidence type="ECO:0000259" key="1">
    <source>
        <dbReference type="Pfam" id="PF00534"/>
    </source>
</evidence>
<dbReference type="InterPro" id="IPR050194">
    <property type="entry name" value="Glycosyltransferase_grp1"/>
</dbReference>
<dbReference type="EC" id="2.4.-.-" evidence="3"/>
<keyword evidence="3" id="KW-0808">Transferase</keyword>
<keyword evidence="4" id="KW-1185">Reference proteome</keyword>
<dbReference type="Proteomes" id="UP001379235">
    <property type="component" value="Unassembled WGS sequence"/>
</dbReference>
<evidence type="ECO:0000259" key="2">
    <source>
        <dbReference type="Pfam" id="PF13439"/>
    </source>
</evidence>
<dbReference type="InterPro" id="IPR028098">
    <property type="entry name" value="Glyco_trans_4-like_N"/>
</dbReference>
<dbReference type="InterPro" id="IPR001296">
    <property type="entry name" value="Glyco_trans_1"/>
</dbReference>
<evidence type="ECO:0000313" key="4">
    <source>
        <dbReference type="Proteomes" id="UP001379235"/>
    </source>
</evidence>
<comment type="caution">
    <text evidence="3">The sequence shown here is derived from an EMBL/GenBank/DDBJ whole genome shotgun (WGS) entry which is preliminary data.</text>
</comment>
<dbReference type="PANTHER" id="PTHR45947:SF14">
    <property type="entry name" value="SLL1723 PROTEIN"/>
    <property type="match status" value="1"/>
</dbReference>
<dbReference type="Gene3D" id="3.40.50.2000">
    <property type="entry name" value="Glycogen Phosphorylase B"/>
    <property type="match status" value="2"/>
</dbReference>
<dbReference type="PANTHER" id="PTHR45947">
    <property type="entry name" value="SULFOQUINOVOSYL TRANSFERASE SQD2"/>
    <property type="match status" value="1"/>
</dbReference>
<keyword evidence="3" id="KW-0328">Glycosyltransferase</keyword>
<feature type="domain" description="Glycosyl transferase family 1" evidence="1">
    <location>
        <begin position="182"/>
        <end position="344"/>
    </location>
</feature>
<dbReference type="GO" id="GO:0016757">
    <property type="term" value="F:glycosyltransferase activity"/>
    <property type="evidence" value="ECO:0007669"/>
    <property type="project" value="UniProtKB-KW"/>
</dbReference>
<gene>
    <name evidence="3" type="ORF">WG900_07395</name>
</gene>
<protein>
    <submittedName>
        <fullName evidence="3">Glycosyltransferase</fullName>
        <ecNumber evidence="3">2.4.-.-</ecNumber>
    </submittedName>
</protein>
<organism evidence="3 4">
    <name type="scientific">Novosphingobium aquae</name>
    <dbReference type="NCBI Taxonomy" id="3133435"/>
    <lineage>
        <taxon>Bacteria</taxon>
        <taxon>Pseudomonadati</taxon>
        <taxon>Pseudomonadota</taxon>
        <taxon>Alphaproteobacteria</taxon>
        <taxon>Sphingomonadales</taxon>
        <taxon>Sphingomonadaceae</taxon>
        <taxon>Novosphingobium</taxon>
    </lineage>
</organism>
<name>A0ABU8S6Z3_9SPHN</name>
<proteinExistence type="predicted"/>
<sequence length="381" mass="42097">MPLLLPEPFQSDQRPLVIIYRGPVFNRSETFVRAQAEGLQRYQPLIVGRKLIGNIPTTLDGRLRINPSAVDLLPFQARLIHAHFATDGLRALTLARKLQVPLITSLRGYDIYRSRRALFGSGRLSWMFYALFQRRLIDRGDLFLAVSDALRRKAIECGFPADRTVTHYNGVDLDRFRPSGERDHATILHVARLVEKKGTALLMQALATLGDRHGACLEIVGDGPLRKGLEHLAGRLGIVDRVRFYGALPQEAVIELMQRATLLAAPSRAARDGDSEGLPNVVVEAMATGLPVVATDHGGIGEALIDQRTGFVVGENDAGQLASRIGDLLDSRDLGTRMGLAARQVASEKFDFSRQMAKLESYYDDLTCGRANKIRLDTKAH</sequence>
<dbReference type="EMBL" id="JBBHJY010000002">
    <property type="protein sequence ID" value="MEJ6009739.1"/>
    <property type="molecule type" value="Genomic_DNA"/>
</dbReference>
<reference evidence="3 4" key="1">
    <citation type="submission" date="2024-03" db="EMBL/GenBank/DDBJ databases">
        <authorList>
            <person name="Jo J.-H."/>
        </authorList>
    </citation>
    <scope>NUCLEOTIDE SEQUENCE [LARGE SCALE GENOMIC DNA]</scope>
    <source>
        <strain evidence="3 4">AS3R-12</strain>
    </source>
</reference>